<dbReference type="PANTHER" id="PTHR42743">
    <property type="entry name" value="AMINO-ACID AMINOTRANSFERASE"/>
    <property type="match status" value="1"/>
</dbReference>
<evidence type="ECO:0000256" key="1">
    <source>
        <dbReference type="ARBA" id="ARBA00009320"/>
    </source>
</evidence>
<proteinExistence type="inferred from homology"/>
<comment type="caution">
    <text evidence="3">The sequence shown here is derived from an EMBL/GenBank/DDBJ whole genome shotgun (WGS) entry which is preliminary data.</text>
</comment>
<dbReference type="SUPFAM" id="SSF52540">
    <property type="entry name" value="P-loop containing nucleoside triphosphate hydrolases"/>
    <property type="match status" value="1"/>
</dbReference>
<dbReference type="AlphaFoldDB" id="A0A4U0R6Y7"/>
<keyword evidence="3" id="KW-0808">Transferase</keyword>
<dbReference type="EMBL" id="SUNI01000014">
    <property type="protein sequence ID" value="TJZ90801.1"/>
    <property type="molecule type" value="Genomic_DNA"/>
</dbReference>
<dbReference type="Pfam" id="PF19798">
    <property type="entry name" value="Sulfotransfer_5"/>
    <property type="match status" value="1"/>
</dbReference>
<comment type="similarity">
    <text evidence="1">Belongs to the class-IV pyridoxal-phosphate-dependent aminotransferase family.</text>
</comment>
<keyword evidence="4" id="KW-1185">Reference proteome</keyword>
<keyword evidence="2" id="KW-0028">Amino-acid biosynthesis</keyword>
<dbReference type="Gene3D" id="3.40.50.300">
    <property type="entry name" value="P-loop containing nucleotide triphosphate hydrolases"/>
    <property type="match status" value="1"/>
</dbReference>
<dbReference type="InterPro" id="IPR050571">
    <property type="entry name" value="Class-IV_PLP-Dep_Aminotrnsfr"/>
</dbReference>
<reference evidence="3 4" key="1">
    <citation type="submission" date="2019-04" db="EMBL/GenBank/DDBJ databases">
        <authorList>
            <person name="Li J."/>
        </authorList>
    </citation>
    <scope>NUCLEOTIDE SEQUENCE [LARGE SCALE GENOMIC DNA]</scope>
    <source>
        <strain evidence="3 4">KCTC 42687</strain>
    </source>
</reference>
<dbReference type="InterPro" id="IPR027417">
    <property type="entry name" value="P-loop_NTPase"/>
</dbReference>
<evidence type="ECO:0000313" key="3">
    <source>
        <dbReference type="EMBL" id="TJZ90801.1"/>
    </source>
</evidence>
<name>A0A4U0R6Y7_9RHOB</name>
<evidence type="ECO:0000313" key="4">
    <source>
        <dbReference type="Proteomes" id="UP000309747"/>
    </source>
</evidence>
<organism evidence="3 4">
    <name type="scientific">Paracoccus gahaiensis</name>
    <dbReference type="NCBI Taxonomy" id="1706839"/>
    <lineage>
        <taxon>Bacteria</taxon>
        <taxon>Pseudomonadati</taxon>
        <taxon>Pseudomonadota</taxon>
        <taxon>Alphaproteobacteria</taxon>
        <taxon>Rhodobacterales</taxon>
        <taxon>Paracoccaceae</taxon>
        <taxon>Paracoccus</taxon>
    </lineage>
</organism>
<dbReference type="PANTHER" id="PTHR42743:SF11">
    <property type="entry name" value="AMINODEOXYCHORISMATE LYASE"/>
    <property type="match status" value="1"/>
</dbReference>
<gene>
    <name evidence="3" type="ORF">FA743_13885</name>
</gene>
<sequence length="235" mass="25657">MWSGPRNLSTAMMRSFAARGDCACVDEPFYAHYLLQTGLPHPMRDAVIASQPARWQDVLAALTVAPLDHSVQYQKHMVQHMLPGMDLGWTAGLTNVFLIRDPDRVVASFSAKRGLPDPAELGFARQWQMWQDMAARGPAPVVIDSADIRRDPARALQALCAAIDLPWTPAMLAWPAGAQPCDGVWGAVWYDAVNRSTGFGGPEGPPPRLEPALAALAARLRPSYEAIASHRLRIA</sequence>
<dbReference type="GO" id="GO:0009082">
    <property type="term" value="P:branched-chain amino acid biosynthetic process"/>
    <property type="evidence" value="ECO:0007669"/>
    <property type="project" value="UniProtKB-KW"/>
</dbReference>
<dbReference type="OrthoDB" id="272985at2"/>
<protein>
    <submittedName>
        <fullName evidence="3">Sulfotransferase</fullName>
    </submittedName>
</protein>
<evidence type="ECO:0000256" key="2">
    <source>
        <dbReference type="ARBA" id="ARBA00023304"/>
    </source>
</evidence>
<dbReference type="Proteomes" id="UP000309747">
    <property type="component" value="Unassembled WGS sequence"/>
</dbReference>
<dbReference type="GO" id="GO:0016740">
    <property type="term" value="F:transferase activity"/>
    <property type="evidence" value="ECO:0007669"/>
    <property type="project" value="UniProtKB-KW"/>
</dbReference>
<accession>A0A4U0R6Y7</accession>
<keyword evidence="2" id="KW-0100">Branched-chain amino acid biosynthesis</keyword>